<reference evidence="9" key="1">
    <citation type="journal article" date="2020" name="Infect. Genet. Evol.">
        <title>A family of serine protease inhibitors (serpins) and its expression profiles in the ovaries of Rhipicephalus haemaphysaloides.</title>
        <authorList>
            <person name="Xu Z."/>
            <person name="Yan Y."/>
            <person name="Cao J."/>
            <person name="Zhou Y."/>
            <person name="Zhang H."/>
            <person name="Xu Q."/>
            <person name="Zhou J."/>
        </authorList>
    </citation>
    <scope>NUCLEOTIDE SEQUENCE</scope>
</reference>
<evidence type="ECO:0000313" key="9">
    <source>
        <dbReference type="EMBL" id="QNV48481.1"/>
    </source>
</evidence>
<protein>
    <submittedName>
        <fullName evidence="9">Serpin 6</fullName>
    </submittedName>
</protein>
<dbReference type="InterPro" id="IPR042185">
    <property type="entry name" value="Serpin_sf_2"/>
</dbReference>
<evidence type="ECO:0000256" key="2">
    <source>
        <dbReference type="ARBA" id="ARBA00009500"/>
    </source>
</evidence>
<dbReference type="InterPro" id="IPR042178">
    <property type="entry name" value="Serpin_sf_1"/>
</dbReference>
<evidence type="ECO:0000256" key="6">
    <source>
        <dbReference type="ARBA" id="ARBA00023180"/>
    </source>
</evidence>
<keyword evidence="6" id="KW-0325">Glycoprotein</keyword>
<evidence type="ECO:0000256" key="4">
    <source>
        <dbReference type="ARBA" id="ARBA00022690"/>
    </source>
</evidence>
<dbReference type="Pfam" id="PF00079">
    <property type="entry name" value="Serpin"/>
    <property type="match status" value="1"/>
</dbReference>
<dbReference type="InterPro" id="IPR036186">
    <property type="entry name" value="Serpin_sf"/>
</dbReference>
<comment type="subcellular location">
    <subcellularLocation>
        <location evidence="1">Secreted</location>
    </subcellularLocation>
</comment>
<evidence type="ECO:0000259" key="8">
    <source>
        <dbReference type="SMART" id="SM00093"/>
    </source>
</evidence>
<dbReference type="SUPFAM" id="SSF56574">
    <property type="entry name" value="Serpins"/>
    <property type="match status" value="1"/>
</dbReference>
<name>A0A7L7SG95_RHIHE</name>
<dbReference type="InterPro" id="IPR023795">
    <property type="entry name" value="Serpin_CS"/>
</dbReference>
<dbReference type="AlphaFoldDB" id="A0A7L7SG95"/>
<dbReference type="InterPro" id="IPR000215">
    <property type="entry name" value="Serpin_fam"/>
</dbReference>
<keyword evidence="4" id="KW-0646">Protease inhibitor</keyword>
<evidence type="ECO:0000256" key="1">
    <source>
        <dbReference type="ARBA" id="ARBA00004613"/>
    </source>
</evidence>
<comment type="similarity">
    <text evidence="2 7">Belongs to the serpin family.</text>
</comment>
<evidence type="ECO:0000256" key="5">
    <source>
        <dbReference type="ARBA" id="ARBA00022900"/>
    </source>
</evidence>
<dbReference type="PROSITE" id="PS00284">
    <property type="entry name" value="SERPIN"/>
    <property type="match status" value="1"/>
</dbReference>
<dbReference type="Gene3D" id="2.30.39.10">
    <property type="entry name" value="Alpha-1-antitrypsin, domain 1"/>
    <property type="match status" value="1"/>
</dbReference>
<feature type="domain" description="Serpin" evidence="8">
    <location>
        <begin position="30"/>
        <end position="395"/>
    </location>
</feature>
<dbReference type="GO" id="GO:0004867">
    <property type="term" value="F:serine-type endopeptidase inhibitor activity"/>
    <property type="evidence" value="ECO:0007669"/>
    <property type="project" value="UniProtKB-KW"/>
</dbReference>
<evidence type="ECO:0000256" key="7">
    <source>
        <dbReference type="RuleBase" id="RU000411"/>
    </source>
</evidence>
<dbReference type="PANTHER" id="PTHR11461">
    <property type="entry name" value="SERINE PROTEASE INHIBITOR, SERPIN"/>
    <property type="match status" value="1"/>
</dbReference>
<accession>A0A7L7SG95</accession>
<keyword evidence="5" id="KW-0722">Serine protease inhibitor</keyword>
<dbReference type="Gene3D" id="3.30.497.10">
    <property type="entry name" value="Antithrombin, subunit I, domain 2"/>
    <property type="match status" value="1"/>
</dbReference>
<sequence>MWNSNARALEAMEAAKATNPLGYSLLHFSVDLYKQLTRKSNPSGENVFYSPFSISAALSMALAGARNTTAKQLAEVLHVDSEEIHKHFSGFISQLPGYAPDVKLHVANRMYLEKAFPVLDSYLSILRDCYGSTIESVDFRNNSDNVRSRVNAWVEQATQSKIRDLLQPGSVDTLTTLILVNAIYFKGLWKSQFKTNCTRLTNFHLYSNSKTLVHMMYQKSDFNMAHNMALEATALEIPYEGGKTSMVVLLPDKIDGLSTLEEALSADKVTQTLMDLRNCTDVKLYLPRFKFEQAIYLKQTLAAMGIEELFSLASADLTGISAGGNLWATEVVHKAFIEVNEEGTEAAAATAVVMAFGCSASRVIEKKFVVDHPFMFLIRSRDPDIILFVGSVRRPQLTP</sequence>
<evidence type="ECO:0000256" key="3">
    <source>
        <dbReference type="ARBA" id="ARBA00022525"/>
    </source>
</evidence>
<keyword evidence="3" id="KW-0964">Secreted</keyword>
<dbReference type="PANTHER" id="PTHR11461:SF211">
    <property type="entry name" value="GH10112P-RELATED"/>
    <property type="match status" value="1"/>
</dbReference>
<gene>
    <name evidence="9" type="primary">RHS6</name>
</gene>
<dbReference type="GO" id="GO:0005615">
    <property type="term" value="C:extracellular space"/>
    <property type="evidence" value="ECO:0007669"/>
    <property type="project" value="InterPro"/>
</dbReference>
<dbReference type="SMART" id="SM00093">
    <property type="entry name" value="SERPIN"/>
    <property type="match status" value="1"/>
</dbReference>
<proteinExistence type="evidence at transcript level"/>
<dbReference type="EMBL" id="MT040610">
    <property type="protein sequence ID" value="QNV48481.1"/>
    <property type="molecule type" value="mRNA"/>
</dbReference>
<organism evidence="9">
    <name type="scientific">Rhipicephalus haemaphysaloides</name>
    <name type="common">Tick</name>
    <dbReference type="NCBI Taxonomy" id="237073"/>
    <lineage>
        <taxon>Eukaryota</taxon>
        <taxon>Metazoa</taxon>
        <taxon>Ecdysozoa</taxon>
        <taxon>Arthropoda</taxon>
        <taxon>Chelicerata</taxon>
        <taxon>Arachnida</taxon>
        <taxon>Acari</taxon>
        <taxon>Parasitiformes</taxon>
        <taxon>Ixodida</taxon>
        <taxon>Ixodoidea</taxon>
        <taxon>Ixodidae</taxon>
        <taxon>Rhipicephalinae</taxon>
        <taxon>Rhipicephalus</taxon>
        <taxon>Rhipicephalus</taxon>
    </lineage>
</organism>
<dbReference type="CDD" id="cd00172">
    <property type="entry name" value="serpin"/>
    <property type="match status" value="1"/>
</dbReference>
<dbReference type="InterPro" id="IPR023796">
    <property type="entry name" value="Serpin_dom"/>
</dbReference>